<dbReference type="Pfam" id="PF01266">
    <property type="entry name" value="DAO"/>
    <property type="match status" value="1"/>
</dbReference>
<dbReference type="GO" id="GO:0016491">
    <property type="term" value="F:oxidoreductase activity"/>
    <property type="evidence" value="ECO:0007669"/>
    <property type="project" value="UniProtKB-KW"/>
</dbReference>
<dbReference type="PANTHER" id="PTHR13847">
    <property type="entry name" value="SARCOSINE DEHYDROGENASE-RELATED"/>
    <property type="match status" value="1"/>
</dbReference>
<dbReference type="InterPro" id="IPR036188">
    <property type="entry name" value="FAD/NAD-bd_sf"/>
</dbReference>
<dbReference type="OrthoDB" id="9806452at2"/>
<organism evidence="3 4">
    <name type="scientific">Streptomyces kaniharaensis</name>
    <dbReference type="NCBI Taxonomy" id="212423"/>
    <lineage>
        <taxon>Bacteria</taxon>
        <taxon>Bacillati</taxon>
        <taxon>Actinomycetota</taxon>
        <taxon>Actinomycetes</taxon>
        <taxon>Kitasatosporales</taxon>
        <taxon>Streptomycetaceae</taxon>
        <taxon>Streptomyces</taxon>
    </lineage>
</organism>
<evidence type="ECO:0000313" key="3">
    <source>
        <dbReference type="EMBL" id="MQS17013.1"/>
    </source>
</evidence>
<protein>
    <submittedName>
        <fullName evidence="3">FAD-binding oxidoreductase</fullName>
    </submittedName>
</protein>
<evidence type="ECO:0000256" key="1">
    <source>
        <dbReference type="ARBA" id="ARBA00023002"/>
    </source>
</evidence>
<dbReference type="Gene3D" id="3.30.9.10">
    <property type="entry name" value="D-Amino Acid Oxidase, subunit A, domain 2"/>
    <property type="match status" value="1"/>
</dbReference>
<keyword evidence="4" id="KW-1185">Reference proteome</keyword>
<sequence length="436" mass="46016">MTVSPPDAVVVGAGVIGAAVALELARGGRRVVVVDKGGAAGHGSTSASSAIIRFNYSTFASVATAWEAHHIWASWPDHLRLTGRRPLAAFHRTGAVLLDAPGAAPASAIALFDRAGVPYERWDTPTLRRRLPGIDPGRYWPPKPVDDDAFFAEPTGELGALITPDAGFVDDPQLAAQNLADAAGALGARFLFHHTVTGVDRRAHRVAGIRLADGTKIAAPVVVNAAGPWSGGLNRLAGVEGDFTVGVRPLRQEVHQVAAPGGYATGSGLGPVVADLDLGTYMRAAPGGRLLVGGTQPACDPPEWIDDPDAADPRPTANRFRTQVTRAARRFPGLAVPNRPLGVAGVYDVADDWTPIYDRTALDGYYVAMGTSGNQFKNAPLVGRFLASLIDRVEAGQDHDHEPVRHRCEHTGNVVDLGAFSRRRPVREGSPRTVMG</sequence>
<feature type="domain" description="FAD dependent oxidoreductase" evidence="2">
    <location>
        <begin position="7"/>
        <end position="389"/>
    </location>
</feature>
<dbReference type="InterPro" id="IPR006076">
    <property type="entry name" value="FAD-dep_OxRdtase"/>
</dbReference>
<accession>A0A6N7L512</accession>
<proteinExistence type="predicted"/>
<evidence type="ECO:0000259" key="2">
    <source>
        <dbReference type="Pfam" id="PF01266"/>
    </source>
</evidence>
<dbReference type="PANTHER" id="PTHR13847:SF287">
    <property type="entry name" value="FAD-DEPENDENT OXIDOREDUCTASE DOMAIN-CONTAINING PROTEIN 1"/>
    <property type="match status" value="1"/>
</dbReference>
<name>A0A6N7L512_9ACTN</name>
<dbReference type="AlphaFoldDB" id="A0A6N7L512"/>
<comment type="caution">
    <text evidence="3">The sequence shown here is derived from an EMBL/GenBank/DDBJ whole genome shotgun (WGS) entry which is preliminary data.</text>
</comment>
<evidence type="ECO:0000313" key="4">
    <source>
        <dbReference type="Proteomes" id="UP000450000"/>
    </source>
</evidence>
<reference evidence="3 4" key="1">
    <citation type="submission" date="2019-09" db="EMBL/GenBank/DDBJ databases">
        <title>Genome Sequences of Streptomyces kaniharaensis ATCC 21070.</title>
        <authorList>
            <person name="Zhu W."/>
            <person name="De Crecy-Lagard V."/>
            <person name="Richards N.G."/>
        </authorList>
    </citation>
    <scope>NUCLEOTIDE SEQUENCE [LARGE SCALE GENOMIC DNA]</scope>
    <source>
        <strain evidence="3 4">SF-557</strain>
    </source>
</reference>
<gene>
    <name evidence="3" type="ORF">F7Q99_33695</name>
</gene>
<dbReference type="GO" id="GO:0005737">
    <property type="term" value="C:cytoplasm"/>
    <property type="evidence" value="ECO:0007669"/>
    <property type="project" value="TreeGrafter"/>
</dbReference>
<dbReference type="SUPFAM" id="SSF51905">
    <property type="entry name" value="FAD/NAD(P)-binding domain"/>
    <property type="match status" value="1"/>
</dbReference>
<dbReference type="Gene3D" id="3.50.50.60">
    <property type="entry name" value="FAD/NAD(P)-binding domain"/>
    <property type="match status" value="1"/>
</dbReference>
<dbReference type="EMBL" id="WBOF01000003">
    <property type="protein sequence ID" value="MQS17013.1"/>
    <property type="molecule type" value="Genomic_DNA"/>
</dbReference>
<dbReference type="RefSeq" id="WP_153468868.1">
    <property type="nucleotide sequence ID" value="NZ_WBOF01000003.1"/>
</dbReference>
<dbReference type="Proteomes" id="UP000450000">
    <property type="component" value="Unassembled WGS sequence"/>
</dbReference>
<keyword evidence="1" id="KW-0560">Oxidoreductase</keyword>